<reference evidence="2" key="1">
    <citation type="journal article" date="2024" name="Front. Bioeng. Biotechnol.">
        <title>Genome-scale model development and genomic sequencing of the oleaginous clade Lipomyces.</title>
        <authorList>
            <person name="Czajka J.J."/>
            <person name="Han Y."/>
            <person name="Kim J."/>
            <person name="Mondo S.J."/>
            <person name="Hofstad B.A."/>
            <person name="Robles A."/>
            <person name="Haridas S."/>
            <person name="Riley R."/>
            <person name="LaButti K."/>
            <person name="Pangilinan J."/>
            <person name="Andreopoulos W."/>
            <person name="Lipzen A."/>
            <person name="Yan J."/>
            <person name="Wang M."/>
            <person name="Ng V."/>
            <person name="Grigoriev I.V."/>
            <person name="Spatafora J.W."/>
            <person name="Magnuson J.K."/>
            <person name="Baker S.E."/>
            <person name="Pomraning K.R."/>
        </authorList>
    </citation>
    <scope>NUCLEOTIDE SEQUENCE [LARGE SCALE GENOMIC DNA]</scope>
    <source>
        <strain evidence="2">CBS 7786</strain>
    </source>
</reference>
<proteinExistence type="predicted"/>
<dbReference type="EMBL" id="MU971353">
    <property type="protein sequence ID" value="KAK9238689.1"/>
    <property type="molecule type" value="Genomic_DNA"/>
</dbReference>
<name>A0ACC3T4L2_LIPKO</name>
<evidence type="ECO:0000313" key="2">
    <source>
        <dbReference type="Proteomes" id="UP001433508"/>
    </source>
</evidence>
<keyword evidence="2" id="KW-1185">Reference proteome</keyword>
<evidence type="ECO:0000313" key="1">
    <source>
        <dbReference type="EMBL" id="KAK9238689.1"/>
    </source>
</evidence>
<protein>
    <submittedName>
        <fullName evidence="1">Uncharacterized protein</fullName>
    </submittedName>
</protein>
<organism evidence="1 2">
    <name type="scientific">Lipomyces kononenkoae</name>
    <name type="common">Yeast</name>
    <dbReference type="NCBI Taxonomy" id="34357"/>
    <lineage>
        <taxon>Eukaryota</taxon>
        <taxon>Fungi</taxon>
        <taxon>Dikarya</taxon>
        <taxon>Ascomycota</taxon>
        <taxon>Saccharomycotina</taxon>
        <taxon>Lipomycetes</taxon>
        <taxon>Lipomycetales</taxon>
        <taxon>Lipomycetaceae</taxon>
        <taxon>Lipomyces</taxon>
    </lineage>
</organism>
<sequence>MPVGFVSGIARTPLKDVFGWLEQDHLIKLWKFVYVGLRDADEAEQKIISEKVIKAFTIDDVRWYGIQRVMDLAIEYVANETLCFLRHRLFRLAAIYRISSSSRGWV</sequence>
<accession>A0ACC3T4L2</accession>
<dbReference type="Proteomes" id="UP001433508">
    <property type="component" value="Unassembled WGS sequence"/>
</dbReference>
<gene>
    <name evidence="1" type="ORF">V1525DRAFT_85983</name>
</gene>
<comment type="caution">
    <text evidence="1">The sequence shown here is derived from an EMBL/GenBank/DDBJ whole genome shotgun (WGS) entry which is preliminary data.</text>
</comment>